<gene>
    <name evidence="2" type="ORF">CTOB1V02_LOCUS9950</name>
</gene>
<dbReference type="AlphaFoldDB" id="A0A7R8WN28"/>
<evidence type="ECO:0000313" key="2">
    <source>
        <dbReference type="EMBL" id="CAD7232109.1"/>
    </source>
</evidence>
<protein>
    <submittedName>
        <fullName evidence="2">Uncharacterized protein</fullName>
    </submittedName>
</protein>
<feature type="region of interest" description="Disordered" evidence="1">
    <location>
        <begin position="1"/>
        <end position="93"/>
    </location>
</feature>
<proteinExistence type="predicted"/>
<dbReference type="EMBL" id="OB664231">
    <property type="protein sequence ID" value="CAD7232109.1"/>
    <property type="molecule type" value="Genomic_DNA"/>
</dbReference>
<feature type="non-terminal residue" evidence="2">
    <location>
        <position position="178"/>
    </location>
</feature>
<feature type="compositionally biased region" description="Polar residues" evidence="1">
    <location>
        <begin position="1"/>
        <end position="10"/>
    </location>
</feature>
<name>A0A7R8WN28_9CRUS</name>
<feature type="compositionally biased region" description="Basic and acidic residues" evidence="1">
    <location>
        <begin position="11"/>
        <end position="20"/>
    </location>
</feature>
<accession>A0A7R8WN28</accession>
<reference evidence="2" key="1">
    <citation type="submission" date="2020-11" db="EMBL/GenBank/DDBJ databases">
        <authorList>
            <person name="Tran Van P."/>
        </authorList>
    </citation>
    <scope>NUCLEOTIDE SEQUENCE</scope>
</reference>
<organism evidence="2">
    <name type="scientific">Cyprideis torosa</name>
    <dbReference type="NCBI Taxonomy" id="163714"/>
    <lineage>
        <taxon>Eukaryota</taxon>
        <taxon>Metazoa</taxon>
        <taxon>Ecdysozoa</taxon>
        <taxon>Arthropoda</taxon>
        <taxon>Crustacea</taxon>
        <taxon>Oligostraca</taxon>
        <taxon>Ostracoda</taxon>
        <taxon>Podocopa</taxon>
        <taxon>Podocopida</taxon>
        <taxon>Cytherocopina</taxon>
        <taxon>Cytheroidea</taxon>
        <taxon>Cytherideidae</taxon>
        <taxon>Cyprideis</taxon>
    </lineage>
</organism>
<feature type="compositionally biased region" description="Low complexity" evidence="1">
    <location>
        <begin position="78"/>
        <end position="88"/>
    </location>
</feature>
<evidence type="ECO:0000256" key="1">
    <source>
        <dbReference type="SAM" id="MobiDB-lite"/>
    </source>
</evidence>
<sequence>MADHQQNVSGESRRRTDGETGSKAPLPVRPHAPSATLSSLPPPRAQGPTGGAPCWETCPKSKARVHSRTSSSPEKGPLLGAGRRGLLGSTPEDDALLRRKTRRDSEGEWLCGECHGIRIPPELDTVDALEDLFAGYNLRSARPTEALVTLASMADAEAAAAFLEHMSFSTGQIKVTFE</sequence>